<dbReference type="InterPro" id="IPR018313">
    <property type="entry name" value="SBP_3_CS"/>
</dbReference>
<keyword evidence="10" id="KW-1185">Reference proteome</keyword>
<dbReference type="PANTHER" id="PTHR35936:SF13">
    <property type="entry name" value="HISTIDINE-BINDING PERIPLASMIC PROTEIN"/>
    <property type="match status" value="1"/>
</dbReference>
<dbReference type="AlphaFoldDB" id="A0A1X0WCX0"/>
<dbReference type="SMART" id="SM00062">
    <property type="entry name" value="PBPb"/>
    <property type="match status" value="1"/>
</dbReference>
<dbReference type="GO" id="GO:0030288">
    <property type="term" value="C:outer membrane-bounded periplasmic space"/>
    <property type="evidence" value="ECO:0007669"/>
    <property type="project" value="InterPro"/>
</dbReference>
<dbReference type="InterPro" id="IPR001638">
    <property type="entry name" value="Solute-binding_3/MltF_N"/>
</dbReference>
<reference evidence="9 10" key="1">
    <citation type="journal article" date="2017" name="Int. J. Syst. Evol. Microbiol.">
        <title>Rouxiella badensis sp. nov. and Rouxiella silvae sp. nov. isolated from peat bog soil in Germany and emendation of the genus description.</title>
        <authorList>
            <person name="Le Fleche-Mateos A."/>
            <person name="Kugler J.H."/>
            <person name="Hansen S.H."/>
            <person name="Syldatk C."/>
            <person name="Hausmann R."/>
            <person name="Lomprez F."/>
            <person name="Vandenbogaert M."/>
            <person name="Manuguerra J.C."/>
            <person name="Grimont P.A."/>
        </authorList>
    </citation>
    <scope>NUCLEOTIDE SEQUENCE [LARGE SCALE GENOMIC DNA]</scope>
    <source>
        <strain evidence="9 10">DSM 100043</strain>
    </source>
</reference>
<gene>
    <name evidence="9" type="ORF">BS640_15310</name>
</gene>
<evidence type="ECO:0000256" key="6">
    <source>
        <dbReference type="RuleBase" id="RU003744"/>
    </source>
</evidence>
<keyword evidence="5" id="KW-0574">Periplasm</keyword>
<evidence type="ECO:0000256" key="2">
    <source>
        <dbReference type="ARBA" id="ARBA00010333"/>
    </source>
</evidence>
<dbReference type="Pfam" id="PF00497">
    <property type="entry name" value="SBP_bac_3"/>
    <property type="match status" value="1"/>
</dbReference>
<name>A0A1X0WCX0_9GAMM</name>
<evidence type="ECO:0000256" key="1">
    <source>
        <dbReference type="ARBA" id="ARBA00004418"/>
    </source>
</evidence>
<keyword evidence="3" id="KW-0813">Transport</keyword>
<evidence type="ECO:0000256" key="4">
    <source>
        <dbReference type="ARBA" id="ARBA00022729"/>
    </source>
</evidence>
<comment type="subcellular location">
    <subcellularLocation>
        <location evidence="1">Periplasm</location>
    </subcellularLocation>
</comment>
<sequence>MKKSALFTLLALASFSSLANADSVLRFGVDPTFAPFETKAPNGSLVGFDVDLGNAICQQLKVKCQWVETGFDSIIPALNAKKFDAVLSAMSVTPKRQAQVDFSDMLYHIPSVLVARKGSGLMPTPESLKGKSIGVAQGTIQEAYAQALWQSKGVNVVSYQNQDLVNQDLESGRVDATLTNAAAAQSGFLDTAAGKDFAFSGEMLNDPRYLGAGTAIGLRKGDKEHQEMINKALAAIHKDGTFDKISKKYFSFEVYNKQP</sequence>
<comment type="caution">
    <text evidence="9">The sequence shown here is derived from an EMBL/GenBank/DDBJ whole genome shotgun (WGS) entry which is preliminary data.</text>
</comment>
<accession>A0A1X0WCX0</accession>
<dbReference type="PANTHER" id="PTHR35936">
    <property type="entry name" value="MEMBRANE-BOUND LYTIC MUREIN TRANSGLYCOSYLASE F"/>
    <property type="match status" value="1"/>
</dbReference>
<dbReference type="STRING" id="1646377.BS640_15310"/>
<dbReference type="GeneID" id="93567389"/>
<dbReference type="InterPro" id="IPR005768">
    <property type="entry name" value="Lys_Arg_Orn-bd"/>
</dbReference>
<dbReference type="PROSITE" id="PS01039">
    <property type="entry name" value="SBP_BACTERIAL_3"/>
    <property type="match status" value="1"/>
</dbReference>
<protein>
    <submittedName>
        <fullName evidence="9">ABC transporter substrate-binding protein</fullName>
    </submittedName>
</protein>
<evidence type="ECO:0000256" key="3">
    <source>
        <dbReference type="ARBA" id="ARBA00022448"/>
    </source>
</evidence>
<keyword evidence="4 7" id="KW-0732">Signal</keyword>
<comment type="similarity">
    <text evidence="2 6">Belongs to the bacterial solute-binding protein 3 family.</text>
</comment>
<dbReference type="NCBIfam" id="TIGR01096">
    <property type="entry name" value="3A0103s03R"/>
    <property type="match status" value="1"/>
</dbReference>
<evidence type="ECO:0000256" key="7">
    <source>
        <dbReference type="SAM" id="SignalP"/>
    </source>
</evidence>
<evidence type="ECO:0000259" key="8">
    <source>
        <dbReference type="SMART" id="SM00062"/>
    </source>
</evidence>
<evidence type="ECO:0000313" key="10">
    <source>
        <dbReference type="Proteomes" id="UP000192536"/>
    </source>
</evidence>
<dbReference type="Gene3D" id="3.40.190.10">
    <property type="entry name" value="Periplasmic binding protein-like II"/>
    <property type="match status" value="2"/>
</dbReference>
<organism evidence="9 10">
    <name type="scientific">Rouxiella badensis</name>
    <dbReference type="NCBI Taxonomy" id="1646377"/>
    <lineage>
        <taxon>Bacteria</taxon>
        <taxon>Pseudomonadati</taxon>
        <taxon>Pseudomonadota</taxon>
        <taxon>Gammaproteobacteria</taxon>
        <taxon>Enterobacterales</taxon>
        <taxon>Yersiniaceae</taxon>
        <taxon>Rouxiella</taxon>
    </lineage>
</organism>
<dbReference type="Proteomes" id="UP000192536">
    <property type="component" value="Unassembled WGS sequence"/>
</dbReference>
<evidence type="ECO:0000313" key="9">
    <source>
        <dbReference type="EMBL" id="ORJ24628.1"/>
    </source>
</evidence>
<dbReference type="CDD" id="cd13703">
    <property type="entry name" value="PBP2_HisJ_LAO"/>
    <property type="match status" value="1"/>
</dbReference>
<dbReference type="SUPFAM" id="SSF53850">
    <property type="entry name" value="Periplasmic binding protein-like II"/>
    <property type="match status" value="1"/>
</dbReference>
<feature type="chain" id="PRO_5010861980" evidence="7">
    <location>
        <begin position="22"/>
        <end position="259"/>
    </location>
</feature>
<feature type="signal peptide" evidence="7">
    <location>
        <begin position="1"/>
        <end position="21"/>
    </location>
</feature>
<dbReference type="RefSeq" id="WP_017491404.1">
    <property type="nucleotide sequence ID" value="NZ_CAUQAZ010000003.1"/>
</dbReference>
<feature type="domain" description="Solute-binding protein family 3/N-terminal" evidence="8">
    <location>
        <begin position="24"/>
        <end position="253"/>
    </location>
</feature>
<evidence type="ECO:0000256" key="5">
    <source>
        <dbReference type="ARBA" id="ARBA00022764"/>
    </source>
</evidence>
<proteinExistence type="inferred from homology"/>
<dbReference type="EMBL" id="MRWE01000026">
    <property type="protein sequence ID" value="ORJ24628.1"/>
    <property type="molecule type" value="Genomic_DNA"/>
</dbReference>